<dbReference type="SUPFAM" id="SSF52540">
    <property type="entry name" value="P-loop containing nucleoside triphosphate hydrolases"/>
    <property type="match status" value="1"/>
</dbReference>
<feature type="domain" description="Endonuclease GajA/Old nuclease/RecF-like AAA" evidence="2">
    <location>
        <begin position="42"/>
        <end position="269"/>
    </location>
</feature>
<dbReference type="InterPro" id="IPR051396">
    <property type="entry name" value="Bact_Antivir_Def_Nuclease"/>
</dbReference>
<protein>
    <recommendedName>
        <fullName evidence="5">AAA domain-containing protein</fullName>
    </recommendedName>
</protein>
<dbReference type="Gene3D" id="3.40.50.300">
    <property type="entry name" value="P-loop containing nucleotide triphosphate hydrolases"/>
    <property type="match status" value="1"/>
</dbReference>
<dbReference type="AlphaFoldDB" id="F5YI18"/>
<reference evidence="4" key="1">
    <citation type="submission" date="2009-12" db="EMBL/GenBank/DDBJ databases">
        <title>Complete sequence of Treponema primitia strain ZAS-2.</title>
        <authorList>
            <person name="Tetu S.G."/>
            <person name="Matson E."/>
            <person name="Ren Q."/>
            <person name="Seshadri R."/>
            <person name="Elbourne L."/>
            <person name="Hassan K.A."/>
            <person name="Durkin A."/>
            <person name="Radune D."/>
            <person name="Mohamoud Y."/>
            <person name="Shay R."/>
            <person name="Jin S."/>
            <person name="Zhang X."/>
            <person name="Lucey K."/>
            <person name="Ballor N.R."/>
            <person name="Ottesen E."/>
            <person name="Rosenthal R."/>
            <person name="Allen A."/>
            <person name="Leadbetter J.R."/>
            <person name="Paulsen I.T."/>
        </authorList>
    </citation>
    <scope>NUCLEOTIDE SEQUENCE [LARGE SCALE GENOMIC DNA]</scope>
    <source>
        <strain evidence="4">ATCC BAA-887 / DSM 12427 / ZAS-2</strain>
    </source>
</reference>
<dbReference type="Pfam" id="PF13175">
    <property type="entry name" value="AAA_15"/>
    <property type="match status" value="2"/>
</dbReference>
<feature type="domain" description="DUF3696" evidence="1">
    <location>
        <begin position="609"/>
        <end position="647"/>
    </location>
</feature>
<dbReference type="PANTHER" id="PTHR43581:SF2">
    <property type="entry name" value="EXCINUCLEASE ATPASE SUBUNIT"/>
    <property type="match status" value="1"/>
</dbReference>
<evidence type="ECO:0000313" key="4">
    <source>
        <dbReference type="Proteomes" id="UP000009223"/>
    </source>
</evidence>
<evidence type="ECO:0000259" key="2">
    <source>
        <dbReference type="Pfam" id="PF13175"/>
    </source>
</evidence>
<keyword evidence="4" id="KW-1185">Reference proteome</keyword>
<evidence type="ECO:0000259" key="1">
    <source>
        <dbReference type="Pfam" id="PF12476"/>
    </source>
</evidence>
<dbReference type="InterPro" id="IPR041685">
    <property type="entry name" value="AAA_GajA/Old/RecF-like"/>
</dbReference>
<dbReference type="InterPro" id="IPR027417">
    <property type="entry name" value="P-loop_NTPase"/>
</dbReference>
<dbReference type="Proteomes" id="UP000009223">
    <property type="component" value="Chromosome"/>
</dbReference>
<sequence>MLGRLAGYRYPEKSEREGIALHPGLKHDKFELYQRDIKGKIMIKKWTVSNFKSIQEKTTLDIGPLTIFAGTNSSGKSTLLQSILLIAQTLSNRFPLRPVILNGPLVSLGQFNDIKSFNIKEKNIELAFSCEPPKNSIKGNIQKIACSISFYADSSPKQPGYHLTQVEPILLSTEFKIKRNDSNTSIIIRNFKKNEIDENPNIIDIRQKRRLKYIEINDEKGKKLNVGQELIGCELAHFLPRTLFCEIEQTESITQDFIYELKGIIKKDDNTIDNHYPSSYSWIENDYLFPEVLYYLLEWEEGALEEVFGFSILDDGDKARLSFTFENLKEIVEDLEPLKQEKVADILLRNDLSGYIGSAIEHWNWKREADDEVDYDILIKDYTLEEVPMPEIISHSVQYLFESFATNFRYLGPLREGPNFSYLNKYIEDPYDVGIKGENTAAVLSIGRYIPVKYIPSACFTGPEIKIETTEVRLIEAVDDWIKYIGVAHSVESQDQGKQGYELKIKMKENGPVCDLTNVGVGVSQVLPIVVMFLLAPGDATIIVEQPELHLHPSVQTRLADFFLSIALANKQCIIETHSEYIIDRIRFRIASSPIVHDDSRNKSIQDITKLYFVEKPNTITKFRPIEINEFAVMSDYPEGFFDESQKVARDILSAVSRKRNSSRDRNDE</sequence>
<accession>F5YI18</accession>
<dbReference type="PANTHER" id="PTHR43581">
    <property type="entry name" value="ATP/GTP PHOSPHATASE"/>
    <property type="match status" value="1"/>
</dbReference>
<dbReference type="InterPro" id="IPR022532">
    <property type="entry name" value="DUF3696"/>
</dbReference>
<feature type="domain" description="Endonuclease GajA/Old nuclease/RecF-like AAA" evidence="2">
    <location>
        <begin position="494"/>
        <end position="583"/>
    </location>
</feature>
<organism evidence="3 4">
    <name type="scientific">Treponema primitia (strain ATCC BAA-887 / DSM 12427 / ZAS-2)</name>
    <dbReference type="NCBI Taxonomy" id="545694"/>
    <lineage>
        <taxon>Bacteria</taxon>
        <taxon>Pseudomonadati</taxon>
        <taxon>Spirochaetota</taxon>
        <taxon>Spirochaetia</taxon>
        <taxon>Spirochaetales</taxon>
        <taxon>Treponemataceae</taxon>
        <taxon>Treponema</taxon>
    </lineage>
</organism>
<proteinExistence type="predicted"/>
<dbReference type="Pfam" id="PF12476">
    <property type="entry name" value="DUF3696"/>
    <property type="match status" value="1"/>
</dbReference>
<reference evidence="3 4" key="2">
    <citation type="journal article" date="2011" name="ISME J.">
        <title>RNA-seq reveals cooperative metabolic interactions between two termite-gut spirochete species in co-culture.</title>
        <authorList>
            <person name="Rosenthal A.Z."/>
            <person name="Matson E.G."/>
            <person name="Eldar A."/>
            <person name="Leadbetter J.R."/>
        </authorList>
    </citation>
    <scope>NUCLEOTIDE SEQUENCE [LARGE SCALE GENOMIC DNA]</scope>
    <source>
        <strain evidence="4">ATCC BAA-887 / DSM 12427 / ZAS-2</strain>
    </source>
</reference>
<dbReference type="EMBL" id="CP001843">
    <property type="protein sequence ID" value="AEF86889.1"/>
    <property type="molecule type" value="Genomic_DNA"/>
</dbReference>
<evidence type="ECO:0000313" key="3">
    <source>
        <dbReference type="EMBL" id="AEF86889.1"/>
    </source>
</evidence>
<dbReference type="RefSeq" id="WP_015707915.1">
    <property type="nucleotide sequence ID" value="NC_015578.1"/>
</dbReference>
<dbReference type="HOGENOM" id="CLU_032548_1_1_12"/>
<dbReference type="KEGG" id="tpi:TREPR_2285"/>
<gene>
    <name evidence="3" type="ordered locus">TREPR_2285</name>
</gene>
<dbReference type="eggNOG" id="COG4938">
    <property type="taxonomic scope" value="Bacteria"/>
</dbReference>
<name>F5YI18_TREPZ</name>
<dbReference type="OrthoDB" id="354197at2"/>
<dbReference type="STRING" id="545694.TREPR_2285"/>
<evidence type="ECO:0008006" key="5">
    <source>
        <dbReference type="Google" id="ProtNLM"/>
    </source>
</evidence>